<evidence type="ECO:0000256" key="2">
    <source>
        <dbReference type="ARBA" id="ARBA00022741"/>
    </source>
</evidence>
<dbReference type="AlphaFoldDB" id="A0A5A9PUT1"/>
<keyword evidence="2" id="KW-0547">Nucleotide-binding</keyword>
<evidence type="ECO:0000313" key="6">
    <source>
        <dbReference type="Proteomes" id="UP000324632"/>
    </source>
</evidence>
<organism evidence="5 6">
    <name type="scientific">Triplophysa tibetana</name>
    <dbReference type="NCBI Taxonomy" id="1572043"/>
    <lineage>
        <taxon>Eukaryota</taxon>
        <taxon>Metazoa</taxon>
        <taxon>Chordata</taxon>
        <taxon>Craniata</taxon>
        <taxon>Vertebrata</taxon>
        <taxon>Euteleostomi</taxon>
        <taxon>Actinopterygii</taxon>
        <taxon>Neopterygii</taxon>
        <taxon>Teleostei</taxon>
        <taxon>Ostariophysi</taxon>
        <taxon>Cypriniformes</taxon>
        <taxon>Nemacheilidae</taxon>
        <taxon>Triplophysa</taxon>
    </lineage>
</organism>
<dbReference type="Pfam" id="PF04548">
    <property type="entry name" value="AIG1"/>
    <property type="match status" value="1"/>
</dbReference>
<evidence type="ECO:0000256" key="3">
    <source>
        <dbReference type="ARBA" id="ARBA00023134"/>
    </source>
</evidence>
<gene>
    <name evidence="5" type="ORF">E1301_Tti021420</name>
</gene>
<dbReference type="InterPro" id="IPR006703">
    <property type="entry name" value="G_AIG1"/>
</dbReference>
<comment type="caution">
    <text evidence="5">The sequence shown here is derived from an EMBL/GenBank/DDBJ whole genome shotgun (WGS) entry which is preliminary data.</text>
</comment>
<sequence length="340" mass="38054">MCPSTHQQMNGRGHFVKSTVVLRWSRTNKHRDVAKFKQSSFTSSLQNAGASSREHLRILILGDEHDVRRSADVLLGRKATAQIMKGEVISDESDRRMMLVFGPNPCEKNTETQDFKTALFFSSPGPHAVLLTLKDEDCEECDVLKHVQERLGSEVLQYCILLLSQENADSITVTRRAEETIHTCGGRVLKTTRAKPLQTEALMTHIQKLISLNGGSFYSPPKTLQDPEKRREDVNLTSEDTAVIVFCSLVCLSLTALVIYTQEWLKYFTQMTGFVLLVSLRSVLSPDVAIPLNMALSSSTVSALAINNEPIREGITLLLLFVILPPQNKYNLLKSISFFL</sequence>
<keyword evidence="6" id="KW-1185">Reference proteome</keyword>
<dbReference type="EMBL" id="SOYY01000002">
    <property type="protein sequence ID" value="KAA0724761.1"/>
    <property type="molecule type" value="Genomic_DNA"/>
</dbReference>
<dbReference type="PANTHER" id="PTHR10903">
    <property type="entry name" value="GTPASE, IMAP FAMILY MEMBER-RELATED"/>
    <property type="match status" value="1"/>
</dbReference>
<evidence type="ECO:0000259" key="4">
    <source>
        <dbReference type="Pfam" id="PF04548"/>
    </source>
</evidence>
<dbReference type="Gene3D" id="3.40.50.300">
    <property type="entry name" value="P-loop containing nucleotide triphosphate hydrolases"/>
    <property type="match status" value="1"/>
</dbReference>
<dbReference type="GO" id="GO:0005525">
    <property type="term" value="F:GTP binding"/>
    <property type="evidence" value="ECO:0007669"/>
    <property type="project" value="UniProtKB-KW"/>
</dbReference>
<keyword evidence="3" id="KW-0342">GTP-binding</keyword>
<protein>
    <recommendedName>
        <fullName evidence="4">AIG1-type G domain-containing protein</fullName>
    </recommendedName>
</protein>
<dbReference type="InterPro" id="IPR027417">
    <property type="entry name" value="P-loop_NTPase"/>
</dbReference>
<proteinExistence type="inferred from homology"/>
<reference evidence="5 6" key="1">
    <citation type="journal article" date="2019" name="Mol. Ecol. Resour.">
        <title>Chromosome-level genome assembly of Triplophysa tibetana, a fish adapted to the harsh high-altitude environment of the Tibetan Plateau.</title>
        <authorList>
            <person name="Yang X."/>
            <person name="Liu H."/>
            <person name="Ma Z."/>
            <person name="Zou Y."/>
            <person name="Zou M."/>
            <person name="Mao Y."/>
            <person name="Li X."/>
            <person name="Wang H."/>
            <person name="Chen T."/>
            <person name="Wang W."/>
            <person name="Yang R."/>
        </authorList>
    </citation>
    <scope>NUCLEOTIDE SEQUENCE [LARGE SCALE GENOMIC DNA]</scope>
    <source>
        <strain evidence="5">TTIB1903HZAU</strain>
        <tissue evidence="5">Muscle</tissue>
    </source>
</reference>
<dbReference type="Proteomes" id="UP000324632">
    <property type="component" value="Chromosome 2"/>
</dbReference>
<accession>A0A5A9PUT1</accession>
<feature type="domain" description="AIG1-type G" evidence="4">
    <location>
        <begin position="112"/>
        <end position="221"/>
    </location>
</feature>
<dbReference type="InterPro" id="IPR045058">
    <property type="entry name" value="GIMA/IAN/Toc"/>
</dbReference>
<evidence type="ECO:0000256" key="1">
    <source>
        <dbReference type="ARBA" id="ARBA00008535"/>
    </source>
</evidence>
<evidence type="ECO:0000313" key="5">
    <source>
        <dbReference type="EMBL" id="KAA0724761.1"/>
    </source>
</evidence>
<comment type="similarity">
    <text evidence="1">Belongs to the TRAFAC class TrmE-Era-EngA-EngB-Septin-like GTPase superfamily. AIG1/Toc34/Toc159-like paraseptin GTPase family. IAN subfamily.</text>
</comment>
<dbReference type="PANTHER" id="PTHR10903:SF177">
    <property type="entry name" value="GTPASE IMAP FAMILY MEMBER 4-LIKE-RELATED"/>
    <property type="match status" value="1"/>
</dbReference>
<name>A0A5A9PUT1_9TELE</name>